<dbReference type="EMBL" id="CCFA01001074">
    <property type="protein sequence ID" value="CDW96960.1"/>
    <property type="molecule type" value="Genomic_DNA"/>
</dbReference>
<evidence type="ECO:0000256" key="1">
    <source>
        <dbReference type="SAM" id="MobiDB-lite"/>
    </source>
</evidence>
<evidence type="ECO:0000313" key="2">
    <source>
        <dbReference type="EMBL" id="CDW96960.1"/>
    </source>
</evidence>
<dbReference type="AlphaFoldDB" id="A0A0F7S7T3"/>
<name>A0A0F7S7T3_9BASI</name>
<dbReference type="Proteomes" id="UP000242770">
    <property type="component" value="Unassembled WGS sequence"/>
</dbReference>
<keyword evidence="3" id="KW-1185">Reference proteome</keyword>
<feature type="compositionally biased region" description="Basic and acidic residues" evidence="1">
    <location>
        <begin position="14"/>
        <end position="52"/>
    </location>
</feature>
<gene>
    <name evidence="2" type="primary">SSCI20980.1</name>
</gene>
<accession>A0A0F7S7T3</accession>
<organism evidence="2 3">
    <name type="scientific">Sporisorium scitamineum</name>
    <dbReference type="NCBI Taxonomy" id="49012"/>
    <lineage>
        <taxon>Eukaryota</taxon>
        <taxon>Fungi</taxon>
        <taxon>Dikarya</taxon>
        <taxon>Basidiomycota</taxon>
        <taxon>Ustilaginomycotina</taxon>
        <taxon>Ustilaginomycetes</taxon>
        <taxon>Ustilaginales</taxon>
        <taxon>Ustilaginaceae</taxon>
        <taxon>Sporisorium</taxon>
    </lineage>
</organism>
<evidence type="ECO:0000313" key="3">
    <source>
        <dbReference type="Proteomes" id="UP000242770"/>
    </source>
</evidence>
<sequence length="52" mass="5732">MKKALCSCKISAANDKRGPASPFRDRVKTPKDDEAAGGRVLSENRRTAERQD</sequence>
<feature type="region of interest" description="Disordered" evidence="1">
    <location>
        <begin position="1"/>
        <end position="52"/>
    </location>
</feature>
<protein>
    <submittedName>
        <fullName evidence="2">Uncharacterized protein</fullName>
    </submittedName>
</protein>
<proteinExistence type="predicted"/>
<reference evidence="3" key="1">
    <citation type="submission" date="2014-06" db="EMBL/GenBank/DDBJ databases">
        <authorList>
            <person name="Berkman P.J."/>
        </authorList>
    </citation>
    <scope>NUCLEOTIDE SEQUENCE [LARGE SCALE GENOMIC DNA]</scope>
</reference>